<proteinExistence type="predicted"/>
<dbReference type="SUPFAM" id="SSF51197">
    <property type="entry name" value="Clavaminate synthase-like"/>
    <property type="match status" value="1"/>
</dbReference>
<keyword evidence="3" id="KW-1185">Reference proteome</keyword>
<dbReference type="EMBL" id="MU004240">
    <property type="protein sequence ID" value="KAF2665471.1"/>
    <property type="molecule type" value="Genomic_DNA"/>
</dbReference>
<dbReference type="InterPro" id="IPR037151">
    <property type="entry name" value="AlkB-like_sf"/>
</dbReference>
<organism evidence="2 3">
    <name type="scientific">Microthyrium microscopicum</name>
    <dbReference type="NCBI Taxonomy" id="703497"/>
    <lineage>
        <taxon>Eukaryota</taxon>
        <taxon>Fungi</taxon>
        <taxon>Dikarya</taxon>
        <taxon>Ascomycota</taxon>
        <taxon>Pezizomycotina</taxon>
        <taxon>Dothideomycetes</taxon>
        <taxon>Dothideomycetes incertae sedis</taxon>
        <taxon>Microthyriales</taxon>
        <taxon>Microthyriaceae</taxon>
        <taxon>Microthyrium</taxon>
    </lineage>
</organism>
<dbReference type="Gene3D" id="2.60.120.590">
    <property type="entry name" value="Alpha-ketoglutarate-dependent dioxygenase AlkB-like"/>
    <property type="match status" value="1"/>
</dbReference>
<sequence>MPPRRRTTNQLAQATGPFHIPNAVRHSPTFAIQVTINGEQKTLGEASKLAYDSVRQEPKPLISTPPVQSSSRQVLTTCVPYFRIMDGGIYTHKSSKEIGSSKFLGLLMAKNTFDRDYFDGNTIITRGPGRGPGHDIAVTEAIQSQRPVAVLIQGGFERAPFSFKENTYNVLDWFIVTHRWDEMRLCDDKLKPTAVMRMERVDRSHPPWWPEKAKEVAEIIPSGGFPPAVKQTCGACKQPSWQIFVVDWMCLNGNCKSFWQLQNRLEPQNDDLALYDPRFLKQETQLTNQHVVGDLIPPLFTPRAGVNPAIEYWTELAMRGVVCAGDGGCHQVVPRLRIAEGAIQCPSDHGSTPRSWDFPSSILSINDCIPNHSPRTGEGPSLVDCIQKAGQDLIAATETWDGAYKLTKYTFLDPVLADAFIMVGTPDKTPLEGPGGVNQNFKELQAADYGPVDPQRPNGEHFEVQRNSKIRAYGMDNGIAYSQYFQLNIGAAYKYLASSSGPSFEQAPEIIHDLRDRMTYYLNKAAPNATEQFNQMLIAAYQEDSGMTYHDDSEATGGSAVGNNIMSLSLGCSGKMYFRLKYEKYFGHTKGGKWIDEKPLIGSCNWRKRLER</sequence>
<dbReference type="OrthoDB" id="2163491at2759"/>
<dbReference type="Pfam" id="PF13532">
    <property type="entry name" value="2OG-FeII_Oxy_2"/>
    <property type="match status" value="1"/>
</dbReference>
<protein>
    <recommendedName>
        <fullName evidence="1">Alpha-ketoglutarate-dependent dioxygenase AlkB-like domain-containing protein</fullName>
    </recommendedName>
</protein>
<reference evidence="2" key="1">
    <citation type="journal article" date="2020" name="Stud. Mycol.">
        <title>101 Dothideomycetes genomes: a test case for predicting lifestyles and emergence of pathogens.</title>
        <authorList>
            <person name="Haridas S."/>
            <person name="Albert R."/>
            <person name="Binder M."/>
            <person name="Bloem J."/>
            <person name="Labutti K."/>
            <person name="Salamov A."/>
            <person name="Andreopoulos B."/>
            <person name="Baker S."/>
            <person name="Barry K."/>
            <person name="Bills G."/>
            <person name="Bluhm B."/>
            <person name="Cannon C."/>
            <person name="Castanera R."/>
            <person name="Culley D."/>
            <person name="Daum C."/>
            <person name="Ezra D."/>
            <person name="Gonzalez J."/>
            <person name="Henrissat B."/>
            <person name="Kuo A."/>
            <person name="Liang C."/>
            <person name="Lipzen A."/>
            <person name="Lutzoni F."/>
            <person name="Magnuson J."/>
            <person name="Mondo S."/>
            <person name="Nolan M."/>
            <person name="Ohm R."/>
            <person name="Pangilinan J."/>
            <person name="Park H.-J."/>
            <person name="Ramirez L."/>
            <person name="Alfaro M."/>
            <person name="Sun H."/>
            <person name="Tritt A."/>
            <person name="Yoshinaga Y."/>
            <person name="Zwiers L.-H."/>
            <person name="Turgeon B."/>
            <person name="Goodwin S."/>
            <person name="Spatafora J."/>
            <person name="Crous P."/>
            <person name="Grigoriev I."/>
        </authorList>
    </citation>
    <scope>NUCLEOTIDE SEQUENCE</scope>
    <source>
        <strain evidence="2">CBS 115976</strain>
    </source>
</reference>
<evidence type="ECO:0000259" key="1">
    <source>
        <dbReference type="Pfam" id="PF13532"/>
    </source>
</evidence>
<dbReference type="AlphaFoldDB" id="A0A6A6U1J3"/>
<name>A0A6A6U1J3_9PEZI</name>
<dbReference type="InterPro" id="IPR027450">
    <property type="entry name" value="AlkB-like"/>
</dbReference>
<evidence type="ECO:0000313" key="2">
    <source>
        <dbReference type="EMBL" id="KAF2665471.1"/>
    </source>
</evidence>
<dbReference type="Proteomes" id="UP000799302">
    <property type="component" value="Unassembled WGS sequence"/>
</dbReference>
<evidence type="ECO:0000313" key="3">
    <source>
        <dbReference type="Proteomes" id="UP000799302"/>
    </source>
</evidence>
<accession>A0A6A6U1J3</accession>
<gene>
    <name evidence="2" type="ORF">BT63DRAFT_66653</name>
</gene>
<feature type="domain" description="Alpha-ketoglutarate-dependent dioxygenase AlkB-like" evidence="1">
    <location>
        <begin position="503"/>
        <end position="581"/>
    </location>
</feature>